<feature type="non-terminal residue" evidence="1">
    <location>
        <position position="1"/>
    </location>
</feature>
<dbReference type="Proteomes" id="UP000737018">
    <property type="component" value="Unassembled WGS sequence"/>
</dbReference>
<gene>
    <name evidence="1" type="ORF">CMV_019565</name>
</gene>
<protein>
    <submittedName>
        <fullName evidence="1">Uncharacterized protein</fullName>
    </submittedName>
</protein>
<dbReference type="EMBL" id="JRKL02003456">
    <property type="protein sequence ID" value="KAF3955187.1"/>
    <property type="molecule type" value="Genomic_DNA"/>
</dbReference>
<comment type="caution">
    <text evidence="1">The sequence shown here is derived from an EMBL/GenBank/DDBJ whole genome shotgun (WGS) entry which is preliminary data.</text>
</comment>
<evidence type="ECO:0000313" key="1">
    <source>
        <dbReference type="EMBL" id="KAF3955187.1"/>
    </source>
</evidence>
<organism evidence="1 2">
    <name type="scientific">Castanea mollissima</name>
    <name type="common">Chinese chestnut</name>
    <dbReference type="NCBI Taxonomy" id="60419"/>
    <lineage>
        <taxon>Eukaryota</taxon>
        <taxon>Viridiplantae</taxon>
        <taxon>Streptophyta</taxon>
        <taxon>Embryophyta</taxon>
        <taxon>Tracheophyta</taxon>
        <taxon>Spermatophyta</taxon>
        <taxon>Magnoliopsida</taxon>
        <taxon>eudicotyledons</taxon>
        <taxon>Gunneridae</taxon>
        <taxon>Pentapetalae</taxon>
        <taxon>rosids</taxon>
        <taxon>fabids</taxon>
        <taxon>Fagales</taxon>
        <taxon>Fagaceae</taxon>
        <taxon>Castanea</taxon>
    </lineage>
</organism>
<accession>A0A8J4R0T3</accession>
<sequence>FFVIVCVSRRRLPLTHVAVTGPQPLQRLRQLDLPNPPPSLAAAASSLYPDLPFQELNKSDSQVEVESLL</sequence>
<dbReference type="AlphaFoldDB" id="A0A8J4R0T3"/>
<keyword evidence="2" id="KW-1185">Reference proteome</keyword>
<reference evidence="1" key="1">
    <citation type="submission" date="2020-03" db="EMBL/GenBank/DDBJ databases">
        <title>Castanea mollissima Vanexum genome sequencing.</title>
        <authorList>
            <person name="Staton M."/>
        </authorList>
    </citation>
    <scope>NUCLEOTIDE SEQUENCE</scope>
    <source>
        <tissue evidence="1">Leaf</tissue>
    </source>
</reference>
<proteinExistence type="predicted"/>
<name>A0A8J4R0T3_9ROSI</name>
<evidence type="ECO:0000313" key="2">
    <source>
        <dbReference type="Proteomes" id="UP000737018"/>
    </source>
</evidence>